<evidence type="ECO:0000313" key="5">
    <source>
        <dbReference type="EMBL" id="KAK9748072.1"/>
    </source>
</evidence>
<dbReference type="InterPro" id="IPR002885">
    <property type="entry name" value="PPR_rpt"/>
</dbReference>
<comment type="caution">
    <text evidence="5">The sequence shown here is derived from an EMBL/GenBank/DDBJ whole genome shotgun (WGS) entry which is preliminary data.</text>
</comment>
<feature type="compositionally biased region" description="Basic residues" evidence="4">
    <location>
        <begin position="462"/>
        <end position="484"/>
    </location>
</feature>
<sequence>MKIFSTHRLKTFPFRYYATLTTAQLPPLSSVPCLQKLCGLVSTPVGSLDELESKLDECGVCLTPSTVVQVVNHCKDEAPIRRLLRFFTWSCKNLGSALSDKEFNHAIRVFAEKKDHRAVDILLSDLRKDGRALDVQTFTTVAETLVKLGREGDALGIFKNLDLFKCPQNGITVSAIVTALCAKGHARRAEGVLYHHKDKLSGVESCVYRSILYGWSVQKNVKEARKVLQQMKSKNITLDLFCFNTYLRCLCEKNLEKNPSGIVPEALNVFMEMRTYKIVPNSVSYNIVLSCLGRTRRVKESLGIFDSMKRAGCRPDWASYYFVIRVLYLTGRFGKGNQMLEMMLEDGLIPPLKFYYDLVGVLCGVERVNFALQILDYMKETSTGGYGPVYDVLIPKLCTNGDFEKGKQLWQEAEEMGVALQCSFDVLDPSITKVFELRRERNLKDEDSTKKDSHKSDAVGYTRKRMYNSRKKGKRKPKKNTASS</sequence>
<evidence type="ECO:0000256" key="2">
    <source>
        <dbReference type="ARBA" id="ARBA00022737"/>
    </source>
</evidence>
<gene>
    <name evidence="5" type="ORF">RND81_02G033600</name>
</gene>
<proteinExistence type="inferred from homology"/>
<feature type="repeat" description="PPR" evidence="3">
    <location>
        <begin position="281"/>
        <end position="315"/>
    </location>
</feature>
<evidence type="ECO:0000313" key="6">
    <source>
        <dbReference type="Proteomes" id="UP001443914"/>
    </source>
</evidence>
<dbReference type="PANTHER" id="PTHR47938:SF9">
    <property type="entry name" value="OS10G0422300 PROTEIN"/>
    <property type="match status" value="1"/>
</dbReference>
<dbReference type="InterPro" id="IPR011990">
    <property type="entry name" value="TPR-like_helical_dom_sf"/>
</dbReference>
<name>A0AAW1MUY7_SAPOF</name>
<comment type="similarity">
    <text evidence="1">Belongs to the PPR family. P subfamily.</text>
</comment>
<dbReference type="PANTHER" id="PTHR47938">
    <property type="entry name" value="RESPIRATORY COMPLEX I CHAPERONE (CIA84), PUTATIVE (AFU_ORTHOLOGUE AFUA_2G06020)-RELATED"/>
    <property type="match status" value="1"/>
</dbReference>
<dbReference type="AlphaFoldDB" id="A0AAW1MUY7"/>
<feature type="compositionally biased region" description="Basic and acidic residues" evidence="4">
    <location>
        <begin position="442"/>
        <end position="457"/>
    </location>
</feature>
<dbReference type="GO" id="GO:0003729">
    <property type="term" value="F:mRNA binding"/>
    <property type="evidence" value="ECO:0007669"/>
    <property type="project" value="TreeGrafter"/>
</dbReference>
<dbReference type="PROSITE" id="PS51375">
    <property type="entry name" value="PPR"/>
    <property type="match status" value="1"/>
</dbReference>
<accession>A0AAW1MUY7</accession>
<dbReference type="NCBIfam" id="TIGR00756">
    <property type="entry name" value="PPR"/>
    <property type="match status" value="2"/>
</dbReference>
<organism evidence="5 6">
    <name type="scientific">Saponaria officinalis</name>
    <name type="common">Common soapwort</name>
    <name type="synonym">Lychnis saponaria</name>
    <dbReference type="NCBI Taxonomy" id="3572"/>
    <lineage>
        <taxon>Eukaryota</taxon>
        <taxon>Viridiplantae</taxon>
        <taxon>Streptophyta</taxon>
        <taxon>Embryophyta</taxon>
        <taxon>Tracheophyta</taxon>
        <taxon>Spermatophyta</taxon>
        <taxon>Magnoliopsida</taxon>
        <taxon>eudicotyledons</taxon>
        <taxon>Gunneridae</taxon>
        <taxon>Pentapetalae</taxon>
        <taxon>Caryophyllales</taxon>
        <taxon>Caryophyllaceae</taxon>
        <taxon>Caryophylleae</taxon>
        <taxon>Saponaria</taxon>
    </lineage>
</organism>
<feature type="region of interest" description="Disordered" evidence="4">
    <location>
        <begin position="442"/>
        <end position="484"/>
    </location>
</feature>
<keyword evidence="6" id="KW-1185">Reference proteome</keyword>
<dbReference type="EMBL" id="JBDFQZ010000002">
    <property type="protein sequence ID" value="KAK9748072.1"/>
    <property type="molecule type" value="Genomic_DNA"/>
</dbReference>
<dbReference type="Proteomes" id="UP001443914">
    <property type="component" value="Unassembled WGS sequence"/>
</dbReference>
<dbReference type="Gene3D" id="1.25.40.10">
    <property type="entry name" value="Tetratricopeptide repeat domain"/>
    <property type="match status" value="2"/>
</dbReference>
<reference evidence="5" key="1">
    <citation type="submission" date="2024-03" db="EMBL/GenBank/DDBJ databases">
        <title>WGS assembly of Saponaria officinalis var. Norfolk2.</title>
        <authorList>
            <person name="Jenkins J."/>
            <person name="Shu S."/>
            <person name="Grimwood J."/>
            <person name="Barry K."/>
            <person name="Goodstein D."/>
            <person name="Schmutz J."/>
            <person name="Leebens-Mack J."/>
            <person name="Osbourn A."/>
        </authorList>
    </citation>
    <scope>NUCLEOTIDE SEQUENCE [LARGE SCALE GENOMIC DNA]</scope>
    <source>
        <strain evidence="5">JIC</strain>
    </source>
</reference>
<evidence type="ECO:0000256" key="4">
    <source>
        <dbReference type="SAM" id="MobiDB-lite"/>
    </source>
</evidence>
<evidence type="ECO:0000256" key="3">
    <source>
        <dbReference type="PROSITE-ProRule" id="PRU00708"/>
    </source>
</evidence>
<protein>
    <recommendedName>
        <fullName evidence="7">Pentatricopeptide repeat-containing protein</fullName>
    </recommendedName>
</protein>
<evidence type="ECO:0008006" key="7">
    <source>
        <dbReference type="Google" id="ProtNLM"/>
    </source>
</evidence>
<dbReference type="Pfam" id="PF13041">
    <property type="entry name" value="PPR_2"/>
    <property type="match status" value="1"/>
</dbReference>
<keyword evidence="2" id="KW-0677">Repeat</keyword>
<dbReference type="Pfam" id="PF01535">
    <property type="entry name" value="PPR"/>
    <property type="match status" value="1"/>
</dbReference>
<evidence type="ECO:0000256" key="1">
    <source>
        <dbReference type="ARBA" id="ARBA00007626"/>
    </source>
</evidence>
<dbReference type="GO" id="GO:0005739">
    <property type="term" value="C:mitochondrion"/>
    <property type="evidence" value="ECO:0007669"/>
    <property type="project" value="TreeGrafter"/>
</dbReference>